<keyword evidence="7" id="KW-1185">Reference proteome</keyword>
<dbReference type="InterPro" id="IPR013762">
    <property type="entry name" value="Integrase-like_cat_sf"/>
</dbReference>
<accession>A0A1D9NZV7</accession>
<sequence length="452" mass="51728">MKTKYDIVSTSFNLQLPINANHQHNCSNDIFQQITNLTSKKLRLETDSDYANIISVGAVIEDLDKQILQLKIQAIEKELGKKITTVTKPNKTLYLVSITVDGKRKQISAKSVEELYKKVLGRMLPSSKECTSTITVQEVFNIFSAHNHAPIVDNEGSITYPTSTARRKDQYWNKYWAMDVISTFPVQTVITGDIIDAFKRLTASRKYTARQIDQAKSILKQTFDYAIWQKLITVNPVVALPNNMCPKKAKSIDKKKATSREWRMQLEKHLKALPNQTVYSLAIRFWLTSMQRVGEWLAITWEDVDFQNETLTIKHSLSKREVDGKLIVVDDEHLKADEVAREIPLTDKAIGILKELYLINGQKKYVFNSKGNLPIATNRVNEHIRDYCKDAGIEPMSTHAQRRGAIQEAYSKQMVEDQIRVTAGHSDSTMTRYYNRQNNNTLSKQNLEELLG</sequence>
<protein>
    <submittedName>
        <fullName evidence="6">Phage integrase family protein</fullName>
    </submittedName>
</protein>
<dbReference type="RefSeq" id="WP_071175531.1">
    <property type="nucleotide sequence ID" value="NZ_CP017831.1"/>
</dbReference>
<evidence type="ECO:0000259" key="5">
    <source>
        <dbReference type="PROSITE" id="PS51898"/>
    </source>
</evidence>
<dbReference type="Gene3D" id="1.10.150.130">
    <property type="match status" value="1"/>
</dbReference>
<evidence type="ECO:0000256" key="1">
    <source>
        <dbReference type="ARBA" id="ARBA00008857"/>
    </source>
</evidence>
<dbReference type="Gene3D" id="1.10.443.10">
    <property type="entry name" value="Intergrase catalytic core"/>
    <property type="match status" value="1"/>
</dbReference>
<dbReference type="GO" id="GO:0006310">
    <property type="term" value="P:DNA recombination"/>
    <property type="evidence" value="ECO:0007669"/>
    <property type="project" value="UniProtKB-KW"/>
</dbReference>
<feature type="domain" description="Tyr recombinase" evidence="5">
    <location>
        <begin position="253"/>
        <end position="447"/>
    </location>
</feature>
<keyword evidence="4" id="KW-0233">DNA recombination</keyword>
<dbReference type="SUPFAM" id="SSF56349">
    <property type="entry name" value="DNA breaking-rejoining enzymes"/>
    <property type="match status" value="1"/>
</dbReference>
<dbReference type="EMBL" id="CP017831">
    <property type="protein sequence ID" value="AOZ95792.1"/>
    <property type="molecule type" value="Genomic_DNA"/>
</dbReference>
<evidence type="ECO:0000256" key="3">
    <source>
        <dbReference type="ARBA" id="ARBA00023125"/>
    </source>
</evidence>
<dbReference type="Proteomes" id="UP000179284">
    <property type="component" value="Chromosome I"/>
</dbReference>
<comment type="similarity">
    <text evidence="1">Belongs to the 'phage' integrase family.</text>
</comment>
<dbReference type="PANTHER" id="PTHR30629">
    <property type="entry name" value="PROPHAGE INTEGRASE"/>
    <property type="match status" value="1"/>
</dbReference>
<evidence type="ECO:0000256" key="2">
    <source>
        <dbReference type="ARBA" id="ARBA00022908"/>
    </source>
</evidence>
<keyword evidence="2" id="KW-0229">DNA integration</keyword>
<reference evidence="7" key="1">
    <citation type="submission" date="2016-10" db="EMBL/GenBank/DDBJ databases">
        <title>The complete genome sequence of the rumen bacterium Butyrivibrio hungatei MB2003.</title>
        <authorList>
            <person name="Palevich N."/>
            <person name="Kelly W.J."/>
            <person name="Leahy S.C."/>
            <person name="Altermann E."/>
            <person name="Rakonjac J."/>
            <person name="Attwood G.T."/>
        </authorList>
    </citation>
    <scope>NUCLEOTIDE SEQUENCE [LARGE SCALE GENOMIC DNA]</scope>
    <source>
        <strain evidence="7">MB2003</strain>
    </source>
</reference>
<dbReference type="PROSITE" id="PS51898">
    <property type="entry name" value="TYR_RECOMBINASE"/>
    <property type="match status" value="1"/>
</dbReference>
<dbReference type="InterPro" id="IPR002104">
    <property type="entry name" value="Integrase_catalytic"/>
</dbReference>
<evidence type="ECO:0000256" key="4">
    <source>
        <dbReference type="ARBA" id="ARBA00023172"/>
    </source>
</evidence>
<dbReference type="InterPro" id="IPR010998">
    <property type="entry name" value="Integrase_recombinase_N"/>
</dbReference>
<dbReference type="InterPro" id="IPR011010">
    <property type="entry name" value="DNA_brk_join_enz"/>
</dbReference>
<dbReference type="GO" id="GO:0015074">
    <property type="term" value="P:DNA integration"/>
    <property type="evidence" value="ECO:0007669"/>
    <property type="project" value="UniProtKB-KW"/>
</dbReference>
<dbReference type="PANTHER" id="PTHR30629:SF2">
    <property type="entry name" value="PROPHAGE INTEGRASE INTS-RELATED"/>
    <property type="match status" value="1"/>
</dbReference>
<organism evidence="6 7">
    <name type="scientific">Butyrivibrio hungatei</name>
    <dbReference type="NCBI Taxonomy" id="185008"/>
    <lineage>
        <taxon>Bacteria</taxon>
        <taxon>Bacillati</taxon>
        <taxon>Bacillota</taxon>
        <taxon>Clostridia</taxon>
        <taxon>Lachnospirales</taxon>
        <taxon>Lachnospiraceae</taxon>
        <taxon>Butyrivibrio</taxon>
    </lineage>
</organism>
<evidence type="ECO:0000313" key="6">
    <source>
        <dbReference type="EMBL" id="AOZ95792.1"/>
    </source>
</evidence>
<name>A0A1D9NZV7_9FIRM</name>
<keyword evidence="3" id="KW-0238">DNA-binding</keyword>
<proteinExistence type="inferred from homology"/>
<dbReference type="InterPro" id="IPR050808">
    <property type="entry name" value="Phage_Integrase"/>
</dbReference>
<evidence type="ECO:0000313" key="7">
    <source>
        <dbReference type="Proteomes" id="UP000179284"/>
    </source>
</evidence>
<dbReference type="AlphaFoldDB" id="A0A1D9NZV7"/>
<dbReference type="Pfam" id="PF00589">
    <property type="entry name" value="Phage_integrase"/>
    <property type="match status" value="1"/>
</dbReference>
<gene>
    <name evidence="6" type="ORF">bhn_I0758</name>
</gene>
<dbReference type="KEGG" id="bhu:bhn_I0758"/>
<dbReference type="OrthoDB" id="9803188at2"/>
<dbReference type="GO" id="GO:0003677">
    <property type="term" value="F:DNA binding"/>
    <property type="evidence" value="ECO:0007669"/>
    <property type="project" value="UniProtKB-KW"/>
</dbReference>